<sequence>MTVYIALDFSKQKILFASENRPELNRILLEKQAKTKNGQAVWLGKMTEETFLQISNRMLEKRETFSVAAKALGVVYGL</sequence>
<evidence type="ECO:0000313" key="1">
    <source>
        <dbReference type="EMBL" id="MBC6499201.1"/>
    </source>
</evidence>
<evidence type="ECO:0000313" key="2">
    <source>
        <dbReference type="Proteomes" id="UP000650485"/>
    </source>
</evidence>
<protein>
    <submittedName>
        <fullName evidence="1">Uncharacterized protein</fullName>
    </submittedName>
</protein>
<organism evidence="1 2">
    <name type="scientific">Weissella confusa</name>
    <name type="common">Lactobacillus confusus</name>
    <dbReference type="NCBI Taxonomy" id="1583"/>
    <lineage>
        <taxon>Bacteria</taxon>
        <taxon>Bacillati</taxon>
        <taxon>Bacillota</taxon>
        <taxon>Bacilli</taxon>
        <taxon>Lactobacillales</taxon>
        <taxon>Lactobacillaceae</taxon>
        <taxon>Weissella</taxon>
    </lineage>
</organism>
<proteinExistence type="predicted"/>
<dbReference type="EMBL" id="JACSZT010000008">
    <property type="protein sequence ID" value="MBC6499201.1"/>
    <property type="molecule type" value="Genomic_DNA"/>
</dbReference>
<comment type="caution">
    <text evidence="1">The sequence shown here is derived from an EMBL/GenBank/DDBJ whole genome shotgun (WGS) entry which is preliminary data.</text>
</comment>
<accession>A0A923NGA0</accession>
<dbReference type="AlphaFoldDB" id="A0A923NGA0"/>
<gene>
    <name evidence="1" type="ORF">H7R52_11065</name>
</gene>
<name>A0A923NGA0_WEICO</name>
<reference evidence="1" key="1">
    <citation type="submission" date="2020-08" db="EMBL/GenBank/DDBJ databases">
        <title>Complete genome sequence of Weissella confusa strain FS54 provides insights into metabolic potential.</title>
        <authorList>
            <person name="Fhoula I."/>
            <person name="Najjari A."/>
            <person name="Lekired A."/>
            <person name="Bessrour-Aouam N."/>
            <person name="Jaballah S."/>
            <person name="Klibi N."/>
            <person name="Ouzari H.-I."/>
        </authorList>
    </citation>
    <scope>NUCLEOTIDE SEQUENCE</scope>
    <source>
        <strain evidence="1">FS54</strain>
    </source>
</reference>
<dbReference type="Proteomes" id="UP000650485">
    <property type="component" value="Unassembled WGS sequence"/>
</dbReference>